<evidence type="ECO:0000256" key="4">
    <source>
        <dbReference type="ARBA" id="ARBA00022898"/>
    </source>
</evidence>
<dbReference type="CDD" id="cd00610">
    <property type="entry name" value="OAT_like"/>
    <property type="match status" value="1"/>
</dbReference>
<dbReference type="NCBIfam" id="NF002325">
    <property type="entry name" value="PRK01278.1"/>
    <property type="match status" value="1"/>
</dbReference>
<evidence type="ECO:0000256" key="1">
    <source>
        <dbReference type="ARBA" id="ARBA00022576"/>
    </source>
</evidence>
<comment type="catalytic activity">
    <reaction evidence="5">
        <text>N(2)-acetyl-L-ornithine + 2-oxoglutarate = N-acetyl-L-glutamate 5-semialdehyde + L-glutamate</text>
        <dbReference type="Rhea" id="RHEA:18049"/>
        <dbReference type="ChEBI" id="CHEBI:16810"/>
        <dbReference type="ChEBI" id="CHEBI:29123"/>
        <dbReference type="ChEBI" id="CHEBI:29985"/>
        <dbReference type="ChEBI" id="CHEBI:57805"/>
        <dbReference type="EC" id="2.6.1.11"/>
    </reaction>
</comment>
<dbReference type="PROSITE" id="PS00600">
    <property type="entry name" value="AA_TRANSFER_CLASS_3"/>
    <property type="match status" value="1"/>
</dbReference>
<evidence type="ECO:0000256" key="5">
    <source>
        <dbReference type="HAMAP-Rule" id="MF_01107"/>
    </source>
</evidence>
<feature type="binding site" evidence="5">
    <location>
        <position position="137"/>
    </location>
    <ligand>
        <name>N(2)-acetyl-L-ornithine</name>
        <dbReference type="ChEBI" id="CHEBI:57805"/>
    </ligand>
</feature>
<dbReference type="SUPFAM" id="SSF53383">
    <property type="entry name" value="PLP-dependent transferases"/>
    <property type="match status" value="1"/>
</dbReference>
<gene>
    <name evidence="5 6" type="primary">argD</name>
    <name evidence="6" type="ORF">GCM10025862_10210</name>
</gene>
<proteinExistence type="inferred from homology"/>
<keyword evidence="1 5" id="KW-0032">Aminotransferase</keyword>
<feature type="modified residue" description="N6-(pyridoxal phosphate)lysine" evidence="5">
    <location>
        <position position="248"/>
    </location>
</feature>
<feature type="binding site" evidence="5">
    <location>
        <position position="134"/>
    </location>
    <ligand>
        <name>pyridoxal 5'-phosphate</name>
        <dbReference type="ChEBI" id="CHEBI:597326"/>
    </ligand>
</feature>
<comment type="cofactor">
    <cofactor evidence="5">
        <name>pyridoxal 5'-phosphate</name>
        <dbReference type="ChEBI" id="CHEBI:597326"/>
    </cofactor>
    <text evidence="5">Binds 1 pyridoxal phosphate per subunit.</text>
</comment>
<dbReference type="RefSeq" id="WP_241442641.1">
    <property type="nucleotide sequence ID" value="NZ_BSUJ01000001.1"/>
</dbReference>
<dbReference type="InterPro" id="IPR015422">
    <property type="entry name" value="PyrdxlP-dep_Trfase_small"/>
</dbReference>
<comment type="miscellaneous">
    <text evidence="5">May also have succinyldiaminopimelate aminotransferase activity, thus carrying out the corresponding step in lysine biosynthesis.</text>
</comment>
<feature type="binding site" evidence="5">
    <location>
        <begin position="219"/>
        <end position="222"/>
    </location>
    <ligand>
        <name>pyridoxal 5'-phosphate</name>
        <dbReference type="ChEBI" id="CHEBI:597326"/>
    </ligand>
</feature>
<dbReference type="EC" id="2.6.1.11" evidence="5"/>
<keyword evidence="2 5" id="KW-0028">Amino-acid biosynthesis</keyword>
<name>A0ABQ6HKR5_9MICO</name>
<reference evidence="7" key="1">
    <citation type="journal article" date="2019" name="Int. J. Syst. Evol. Microbiol.">
        <title>The Global Catalogue of Microorganisms (GCM) 10K type strain sequencing project: providing services to taxonomists for standard genome sequencing and annotation.</title>
        <authorList>
            <consortium name="The Broad Institute Genomics Platform"/>
            <consortium name="The Broad Institute Genome Sequencing Center for Infectious Disease"/>
            <person name="Wu L."/>
            <person name="Ma J."/>
        </authorList>
    </citation>
    <scope>NUCLEOTIDE SEQUENCE [LARGE SCALE GENOMIC DNA]</scope>
    <source>
        <strain evidence="7">NBRC 105830</strain>
    </source>
</reference>
<dbReference type="InterPro" id="IPR015421">
    <property type="entry name" value="PyrdxlP-dep_Trfase_major"/>
</dbReference>
<dbReference type="Pfam" id="PF00202">
    <property type="entry name" value="Aminotran_3"/>
    <property type="match status" value="1"/>
</dbReference>
<accession>A0ABQ6HKR5</accession>
<evidence type="ECO:0000313" key="7">
    <source>
        <dbReference type="Proteomes" id="UP001157109"/>
    </source>
</evidence>
<feature type="binding site" evidence="5">
    <location>
        <position position="278"/>
    </location>
    <ligand>
        <name>pyridoxal 5'-phosphate</name>
        <dbReference type="ChEBI" id="CHEBI:597326"/>
    </ligand>
</feature>
<dbReference type="PIRSF" id="PIRSF000521">
    <property type="entry name" value="Transaminase_4ab_Lys_Orn"/>
    <property type="match status" value="1"/>
</dbReference>
<comment type="caution">
    <text evidence="6">The sequence shown here is derived from an EMBL/GenBank/DDBJ whole genome shotgun (WGS) entry which is preliminary data.</text>
</comment>
<evidence type="ECO:0000313" key="6">
    <source>
        <dbReference type="EMBL" id="GMA19000.1"/>
    </source>
</evidence>
<comment type="subunit">
    <text evidence="5">Homodimer.</text>
</comment>
<keyword evidence="4 5" id="KW-0663">Pyridoxal phosphate</keyword>
<keyword evidence="7" id="KW-1185">Reference proteome</keyword>
<dbReference type="InterPro" id="IPR005814">
    <property type="entry name" value="Aminotrans_3"/>
</dbReference>
<feature type="binding site" evidence="5">
    <location>
        <begin position="108"/>
        <end position="109"/>
    </location>
    <ligand>
        <name>pyridoxal 5'-phosphate</name>
        <dbReference type="ChEBI" id="CHEBI:597326"/>
    </ligand>
</feature>
<dbReference type="GO" id="GO:0008483">
    <property type="term" value="F:transaminase activity"/>
    <property type="evidence" value="ECO:0007669"/>
    <property type="project" value="UniProtKB-KW"/>
</dbReference>
<sequence>MTTTQDVDHSEQVLLGVFGRPRTMLERGEGCTVYDTDGNAYLDLLGGIAVNALGHAHPALVEAVTEAAGRLIHTSNFFVTPAQVELADRLLALAHAPAGSKVFFTNSGTEAIEAAVKLSRRTGRTRIVAMENAFHGRTLGALSLTHKAAYREPFEPLVPEVVWVPFNDVDALRAAVDDNVAAVFIEPIQGEAGVVLAGTAFLQAARDVTREHGALLVLDEIQTGVGRTGQWFAHQRHGVQPDVMTLAKGLAGGVPIGAVVTFGPGPSGLLAPGQHGTTFGGNALACAAALAVLRTIETDGLLVNAEKVGEHLQGAVAALGDPRIVETRGEGLLVAIQLTDEIAPALSAALERDGFIVNPVRPDALRLAPPLILTTEQVDDFVAALGRVLADTPQPSTQPVQEQPAEERS</sequence>
<comment type="pathway">
    <text evidence="5">Amino-acid biosynthesis; L-arginine biosynthesis; N(2)-acetyl-L-ornithine from L-glutamate: step 4/4.</text>
</comment>
<dbReference type="Gene3D" id="3.90.1150.10">
    <property type="entry name" value="Aspartate Aminotransferase, domain 1"/>
    <property type="match status" value="1"/>
</dbReference>
<keyword evidence="3 5" id="KW-0808">Transferase</keyword>
<dbReference type="InterPro" id="IPR004636">
    <property type="entry name" value="AcOrn/SuccOrn_fam"/>
</dbReference>
<dbReference type="NCBIfam" id="NF002874">
    <property type="entry name" value="PRK03244.1"/>
    <property type="match status" value="1"/>
</dbReference>
<keyword evidence="5" id="KW-0963">Cytoplasm</keyword>
<dbReference type="InterPro" id="IPR050103">
    <property type="entry name" value="Class-III_PLP-dep_AT"/>
</dbReference>
<evidence type="ECO:0000256" key="3">
    <source>
        <dbReference type="ARBA" id="ARBA00022679"/>
    </source>
</evidence>
<dbReference type="Gene3D" id="3.40.640.10">
    <property type="entry name" value="Type I PLP-dependent aspartate aminotransferase-like (Major domain)"/>
    <property type="match status" value="1"/>
</dbReference>
<evidence type="ECO:0000256" key="2">
    <source>
        <dbReference type="ARBA" id="ARBA00022605"/>
    </source>
</evidence>
<dbReference type="EMBL" id="BSUJ01000001">
    <property type="protein sequence ID" value="GMA19000.1"/>
    <property type="molecule type" value="Genomic_DNA"/>
</dbReference>
<comment type="subcellular location">
    <subcellularLocation>
        <location evidence="5">Cytoplasm</location>
    </subcellularLocation>
</comment>
<organism evidence="6 7">
    <name type="scientific">Arsenicicoccus piscis</name>
    <dbReference type="NCBI Taxonomy" id="673954"/>
    <lineage>
        <taxon>Bacteria</taxon>
        <taxon>Bacillati</taxon>
        <taxon>Actinomycetota</taxon>
        <taxon>Actinomycetes</taxon>
        <taxon>Micrococcales</taxon>
        <taxon>Intrasporangiaceae</taxon>
        <taxon>Arsenicicoccus</taxon>
    </lineage>
</organism>
<dbReference type="Proteomes" id="UP001157109">
    <property type="component" value="Unassembled WGS sequence"/>
</dbReference>
<keyword evidence="5" id="KW-0055">Arginine biosynthesis</keyword>
<dbReference type="InterPro" id="IPR049704">
    <property type="entry name" value="Aminotrans_3_PPA_site"/>
</dbReference>
<dbReference type="InterPro" id="IPR015424">
    <property type="entry name" value="PyrdxlP-dep_Trfase"/>
</dbReference>
<dbReference type="PANTHER" id="PTHR11986">
    <property type="entry name" value="AMINOTRANSFERASE CLASS III"/>
    <property type="match status" value="1"/>
</dbReference>
<feature type="binding site" evidence="5">
    <location>
        <position position="277"/>
    </location>
    <ligand>
        <name>N(2)-acetyl-L-ornithine</name>
        <dbReference type="ChEBI" id="CHEBI:57805"/>
    </ligand>
</feature>
<comment type="similarity">
    <text evidence="5">Belongs to the class-III pyridoxal-phosphate-dependent aminotransferase family. ArgD subfamily.</text>
</comment>
<protein>
    <recommendedName>
        <fullName evidence="5">Acetylornithine aminotransferase</fullName>
        <shortName evidence="5">ACOAT</shortName>
        <ecNumber evidence="5">2.6.1.11</ecNumber>
    </recommendedName>
</protein>
<dbReference type="NCBIfam" id="TIGR00707">
    <property type="entry name" value="argD"/>
    <property type="match status" value="1"/>
</dbReference>
<dbReference type="HAMAP" id="MF_01107">
    <property type="entry name" value="ArgD_aminotrans_3"/>
    <property type="match status" value="1"/>
</dbReference>
<dbReference type="PANTHER" id="PTHR11986:SF79">
    <property type="entry name" value="ACETYLORNITHINE AMINOTRANSFERASE, MITOCHONDRIAL"/>
    <property type="match status" value="1"/>
</dbReference>